<evidence type="ECO:0000259" key="5">
    <source>
        <dbReference type="Pfam" id="PF02347"/>
    </source>
</evidence>
<dbReference type="EMBL" id="LR215050">
    <property type="protein sequence ID" value="VEU82610.1"/>
    <property type="molecule type" value="Genomic_DNA"/>
</dbReference>
<dbReference type="NCBIfam" id="NF001696">
    <property type="entry name" value="PRK00451.1"/>
    <property type="match status" value="1"/>
</dbReference>
<dbReference type="GO" id="GO:0009116">
    <property type="term" value="P:nucleoside metabolic process"/>
    <property type="evidence" value="ECO:0007669"/>
    <property type="project" value="InterPro"/>
</dbReference>
<dbReference type="PIRSF" id="PIRSF006815">
    <property type="entry name" value="GcvPA"/>
    <property type="match status" value="1"/>
</dbReference>
<dbReference type="CDD" id="cd00613">
    <property type="entry name" value="GDC-P"/>
    <property type="match status" value="1"/>
</dbReference>
<comment type="catalytic activity">
    <reaction evidence="3 4">
        <text>N(6)-[(R)-lipoyl]-L-lysyl-[glycine-cleavage complex H protein] + glycine + H(+) = N(6)-[(R)-S(8)-aminomethyldihydrolipoyl]-L-lysyl-[glycine-cleavage complex H protein] + CO2</text>
        <dbReference type="Rhea" id="RHEA:24304"/>
        <dbReference type="Rhea" id="RHEA-COMP:10494"/>
        <dbReference type="Rhea" id="RHEA-COMP:10495"/>
        <dbReference type="ChEBI" id="CHEBI:15378"/>
        <dbReference type="ChEBI" id="CHEBI:16526"/>
        <dbReference type="ChEBI" id="CHEBI:57305"/>
        <dbReference type="ChEBI" id="CHEBI:83099"/>
        <dbReference type="ChEBI" id="CHEBI:83143"/>
        <dbReference type="EC" id="1.4.4.2"/>
    </reaction>
</comment>
<accession>A0A449BJK9</accession>
<keyword evidence="7" id="KW-1185">Reference proteome</keyword>
<dbReference type="InterPro" id="IPR015422">
    <property type="entry name" value="PyrdxlP-dep_Trfase_small"/>
</dbReference>
<comment type="similarity">
    <text evidence="4">Belongs to the GcvP family. N-terminal subunit subfamily.</text>
</comment>
<comment type="function">
    <text evidence="1 4">The glycine cleavage system catalyzes the degradation of glycine. The P protein binds the alpha-amino group of glycine through its pyridoxal phosphate cofactor; CO(2) is released and the remaining methylamine moiety is then transferred to the lipoamide cofactor of the H protein.</text>
</comment>
<dbReference type="KEGG" id="ahk:NCTC10172_00629"/>
<dbReference type="SUPFAM" id="SSF53383">
    <property type="entry name" value="PLP-dependent transferases"/>
    <property type="match status" value="1"/>
</dbReference>
<dbReference type="STRING" id="1408416.GCA_000702765_00857"/>
<dbReference type="InterPro" id="IPR023010">
    <property type="entry name" value="GcvPA"/>
</dbReference>
<dbReference type="InterPro" id="IPR015421">
    <property type="entry name" value="PyrdxlP-dep_Trfase_major"/>
</dbReference>
<dbReference type="InterPro" id="IPR020581">
    <property type="entry name" value="GDC_P"/>
</dbReference>
<dbReference type="PANTHER" id="PTHR42806:SF1">
    <property type="entry name" value="GLYCINE DEHYDROGENASE (DECARBOXYLATING)"/>
    <property type="match status" value="1"/>
</dbReference>
<dbReference type="Pfam" id="PF02347">
    <property type="entry name" value="GDC-P"/>
    <property type="match status" value="1"/>
</dbReference>
<gene>
    <name evidence="4 6" type="primary">gcvPA</name>
    <name evidence="6" type="ORF">NCTC10172_00629</name>
</gene>
<dbReference type="Proteomes" id="UP000290909">
    <property type="component" value="Chromosome"/>
</dbReference>
<dbReference type="HAMAP" id="MF_00712">
    <property type="entry name" value="GcvPA"/>
    <property type="match status" value="1"/>
</dbReference>
<comment type="subunit">
    <text evidence="4">The glycine cleavage system is composed of four proteins: P, T, L and H. In this organism, the P 'protein' is a heterodimer of two subunits.</text>
</comment>
<dbReference type="PANTHER" id="PTHR42806">
    <property type="entry name" value="GLYCINE CLEAVAGE SYSTEM P-PROTEIN"/>
    <property type="match status" value="1"/>
</dbReference>
<evidence type="ECO:0000256" key="4">
    <source>
        <dbReference type="HAMAP-Rule" id="MF_00712"/>
    </source>
</evidence>
<evidence type="ECO:0000313" key="7">
    <source>
        <dbReference type="Proteomes" id="UP000290909"/>
    </source>
</evidence>
<evidence type="ECO:0000313" key="6">
    <source>
        <dbReference type="EMBL" id="VEU82610.1"/>
    </source>
</evidence>
<evidence type="ECO:0000256" key="3">
    <source>
        <dbReference type="ARBA" id="ARBA00049026"/>
    </source>
</evidence>
<dbReference type="AlphaFoldDB" id="A0A449BJK9"/>
<sequence>MHKYLPHTSLDIEEMLKVIGVNHLDDLFTNIPSNLRFNREYNIENQLSDIDVTKRLHQLSKENTVLNIFRGYGAYDVYTPSVIKSLTSRQEFITSYTPYQPEVSQGTLQYIFEFQSMICEITGMDVTNASMYDGPTATAEAMFMALAHSKSKKIVYSETMHPRIIEVLKTYGHFRDVEFVALKEKNGVTDLSVLDESLTNAAAVIFQNPNRYGNIENLNGVSDIAKAKQSLFILNACPRSLAILKTPGELGADIACGELQTLGVPLSYGGAYVGYLAAKNHLLRKMPGRICGVTTDVDGKRAFVLTLQAREQHIRRAKANSNICSNQSLMALSVAIYLSWVGKYGYQDLAKYSLNAANYLKKSLLATGLFSEAFSSPHFNEFTLTSNVDPVKFDSYLIEKGYLGPYAVGDNKFVFAVTEKKSKKEIDEFVKVVGEFKWCTMIN</sequence>
<dbReference type="Gene3D" id="3.40.640.10">
    <property type="entry name" value="Type I PLP-dependent aspartate aminotransferase-like (Major domain)"/>
    <property type="match status" value="1"/>
</dbReference>
<keyword evidence="2 4" id="KW-0560">Oxidoreductase</keyword>
<dbReference type="GO" id="GO:0004375">
    <property type="term" value="F:glycine dehydrogenase (decarboxylating) activity"/>
    <property type="evidence" value="ECO:0007669"/>
    <property type="project" value="UniProtKB-EC"/>
</dbReference>
<dbReference type="Gene3D" id="3.90.1150.10">
    <property type="entry name" value="Aspartate Aminotransferase, domain 1"/>
    <property type="match status" value="1"/>
</dbReference>
<feature type="domain" description="Glycine cleavage system P-protein N-terminal" evidence="5">
    <location>
        <begin position="2"/>
        <end position="432"/>
    </location>
</feature>
<evidence type="ECO:0000256" key="2">
    <source>
        <dbReference type="ARBA" id="ARBA00023002"/>
    </source>
</evidence>
<evidence type="ECO:0000256" key="1">
    <source>
        <dbReference type="ARBA" id="ARBA00003788"/>
    </source>
</evidence>
<reference evidence="6 7" key="1">
    <citation type="submission" date="2019-01" db="EMBL/GenBank/DDBJ databases">
        <authorList>
            <consortium name="Pathogen Informatics"/>
        </authorList>
    </citation>
    <scope>NUCLEOTIDE SEQUENCE [LARGE SCALE GENOMIC DNA]</scope>
    <source>
        <strain evidence="6 7">NCTC10172</strain>
    </source>
</reference>
<dbReference type="InterPro" id="IPR049315">
    <property type="entry name" value="GDC-P_N"/>
</dbReference>
<protein>
    <recommendedName>
        <fullName evidence="4">Probable glycine dehydrogenase (decarboxylating) subunit 1</fullName>
        <ecNumber evidence="4">1.4.4.2</ecNumber>
    </recommendedName>
    <alternativeName>
        <fullName evidence="4">Glycine cleavage system P-protein subunit 1</fullName>
    </alternativeName>
    <alternativeName>
        <fullName evidence="4">Glycine decarboxylase subunit 1</fullName>
    </alternativeName>
    <alternativeName>
        <fullName evidence="4">Glycine dehydrogenase (aminomethyl-transferring) subunit 1</fullName>
    </alternativeName>
</protein>
<organism evidence="6 7">
    <name type="scientific">Acholeplasma hippikon</name>
    <dbReference type="NCBI Taxonomy" id="264636"/>
    <lineage>
        <taxon>Bacteria</taxon>
        <taxon>Bacillati</taxon>
        <taxon>Mycoplasmatota</taxon>
        <taxon>Mollicutes</taxon>
        <taxon>Acholeplasmatales</taxon>
        <taxon>Acholeplasmataceae</taxon>
        <taxon>Acholeplasma</taxon>
    </lineage>
</organism>
<dbReference type="GO" id="GO:0019464">
    <property type="term" value="P:glycine decarboxylation via glycine cleavage system"/>
    <property type="evidence" value="ECO:0007669"/>
    <property type="project" value="UniProtKB-UniRule"/>
</dbReference>
<proteinExistence type="inferred from homology"/>
<name>A0A449BJK9_9MOLU</name>
<dbReference type="InterPro" id="IPR015424">
    <property type="entry name" value="PyrdxlP-dep_Trfase"/>
</dbReference>
<dbReference type="EC" id="1.4.4.2" evidence="4"/>